<sequence>MPKVLISDKLSPAAIEIFRTRGVETDVKTGLSPAELRAIIGAYDGLAIRSASKVTKELLEAAPNLKVVGRAGIGVDNVDIKAATAHGVVVMNTPFGNAITTAEHAIAMMFALARQLPEASASTRAGKWEKNRFMGVELTAKTLGIIGCGNIGSIVADRAVGLKMKVIAFDPFLSDKRAVELGVEKVELPELFARADFITLHTPLVDGTRYIINAAAIATMKQGVRIINCARGGLVEEAALLEGLQSGKVAGAALDVFEVEPAKENPLFALENVVCTPHLGASTAEAQENVALQVAEQMSDYLLTGAVSNAINVPAISAEDAPRVRPYMELARRLGEFAGQLTQAKDGVITHVTIEYEGAVAQLNHKPLTAAALAGLMAPMITGANMVNAPVLARERGIEVTETVHDRASEYQTLIRLTIATKTNTRSVAGTLFAGSKARLVEIKGIPVEADFSRHMLYVTNQDKPGFIGRFGATLSDAGINIATFHLGRAAAGGDAICLVSLDEPLPETVLDAVRALPLVVQATPVTF</sequence>
<dbReference type="PROSITE" id="PS51671">
    <property type="entry name" value="ACT"/>
    <property type="match status" value="1"/>
</dbReference>
<dbReference type="Pfam" id="PF02826">
    <property type="entry name" value="2-Hacid_dh_C"/>
    <property type="match status" value="1"/>
</dbReference>
<reference evidence="13" key="1">
    <citation type="journal article" date="2021" name="Microorganisms">
        <title>Acidisoma silvae sp. nov. and Acidisomacellulosilytica sp. nov., Two Acidophilic Bacteria Isolated from Decaying Wood, Hydrolyzing Cellulose and Producing Poly-3-hydroxybutyrate.</title>
        <authorList>
            <person name="Mieszkin S."/>
            <person name="Pouder E."/>
            <person name="Uroz S."/>
            <person name="Simon-Colin C."/>
            <person name="Alain K."/>
        </authorList>
    </citation>
    <scope>NUCLEOTIDE SEQUENCE</scope>
    <source>
        <strain evidence="13">HW T2.11</strain>
    </source>
</reference>
<evidence type="ECO:0000256" key="4">
    <source>
        <dbReference type="ARBA" id="ARBA00021582"/>
    </source>
</evidence>
<accession>A0A963YSL6</accession>
<dbReference type="InterPro" id="IPR050857">
    <property type="entry name" value="D-2-hydroxyacid_DH"/>
</dbReference>
<comment type="catalytic activity">
    <reaction evidence="10 11">
        <text>(2R)-3-phosphoglycerate + NAD(+) = 3-phosphooxypyruvate + NADH + H(+)</text>
        <dbReference type="Rhea" id="RHEA:12641"/>
        <dbReference type="ChEBI" id="CHEBI:15378"/>
        <dbReference type="ChEBI" id="CHEBI:18110"/>
        <dbReference type="ChEBI" id="CHEBI:57540"/>
        <dbReference type="ChEBI" id="CHEBI:57945"/>
        <dbReference type="ChEBI" id="CHEBI:58272"/>
        <dbReference type="EC" id="1.1.1.95"/>
    </reaction>
</comment>
<evidence type="ECO:0000256" key="3">
    <source>
        <dbReference type="ARBA" id="ARBA00005854"/>
    </source>
</evidence>
<evidence type="ECO:0000313" key="14">
    <source>
        <dbReference type="Proteomes" id="UP000708298"/>
    </source>
</evidence>
<evidence type="ECO:0000256" key="11">
    <source>
        <dbReference type="RuleBase" id="RU363003"/>
    </source>
</evidence>
<keyword evidence="14" id="KW-1185">Reference proteome</keyword>
<dbReference type="Gene3D" id="3.30.1330.90">
    <property type="entry name" value="D-3-phosphoglycerate dehydrogenase, domain 3"/>
    <property type="match status" value="1"/>
</dbReference>
<name>A0A963YSL6_9PROT</name>
<organism evidence="13 14">
    <name type="scientific">Acidisoma silvae</name>
    <dbReference type="NCBI Taxonomy" id="2802396"/>
    <lineage>
        <taxon>Bacteria</taxon>
        <taxon>Pseudomonadati</taxon>
        <taxon>Pseudomonadota</taxon>
        <taxon>Alphaproteobacteria</taxon>
        <taxon>Acetobacterales</taxon>
        <taxon>Acidocellaceae</taxon>
        <taxon>Acidisoma</taxon>
    </lineage>
</organism>
<dbReference type="FunFam" id="3.30.1330.90:FF:000003">
    <property type="entry name" value="D-3-phosphoglycerate dehydrogenase"/>
    <property type="match status" value="1"/>
</dbReference>
<reference evidence="13" key="2">
    <citation type="submission" date="2021-01" db="EMBL/GenBank/DDBJ databases">
        <authorList>
            <person name="Mieszkin S."/>
            <person name="Pouder E."/>
            <person name="Alain K."/>
        </authorList>
    </citation>
    <scope>NUCLEOTIDE SEQUENCE</scope>
    <source>
        <strain evidence="13">HW T2.11</strain>
    </source>
</reference>
<dbReference type="CDD" id="cd04902">
    <property type="entry name" value="ACT_3PGDH-xct"/>
    <property type="match status" value="1"/>
</dbReference>
<comment type="function">
    <text evidence="1">Catalyzes the reversible oxidation of 3-phospho-D-glycerate to 3-phosphonooxypyruvate, the first step of the phosphorylated L-serine biosynthesis pathway. Also catalyzes the reversible oxidation of 2-hydroxyglutarate to 2-oxoglutarate.</text>
</comment>
<proteinExistence type="inferred from homology"/>
<dbReference type="Pfam" id="PF19304">
    <property type="entry name" value="PGDH_inter"/>
    <property type="match status" value="1"/>
</dbReference>
<dbReference type="Gene3D" id="3.40.50.720">
    <property type="entry name" value="NAD(P)-binding Rossmann-like Domain"/>
    <property type="match status" value="2"/>
</dbReference>
<keyword evidence="6 11" id="KW-0560">Oxidoreductase</keyword>
<dbReference type="EMBL" id="JAESVB010000006">
    <property type="protein sequence ID" value="MCB8876358.1"/>
    <property type="molecule type" value="Genomic_DNA"/>
</dbReference>
<evidence type="ECO:0000256" key="10">
    <source>
        <dbReference type="ARBA" id="ARBA00048731"/>
    </source>
</evidence>
<evidence type="ECO:0000256" key="8">
    <source>
        <dbReference type="ARBA" id="ARBA00023299"/>
    </source>
</evidence>
<evidence type="ECO:0000256" key="1">
    <source>
        <dbReference type="ARBA" id="ARBA00003800"/>
    </source>
</evidence>
<dbReference type="AlphaFoldDB" id="A0A963YSL6"/>
<dbReference type="InterPro" id="IPR029752">
    <property type="entry name" value="D-isomer_DH_CS1"/>
</dbReference>
<comment type="catalytic activity">
    <reaction evidence="9">
        <text>(R)-2-hydroxyglutarate + NAD(+) = 2-oxoglutarate + NADH + H(+)</text>
        <dbReference type="Rhea" id="RHEA:49612"/>
        <dbReference type="ChEBI" id="CHEBI:15378"/>
        <dbReference type="ChEBI" id="CHEBI:15801"/>
        <dbReference type="ChEBI" id="CHEBI:16810"/>
        <dbReference type="ChEBI" id="CHEBI:57540"/>
        <dbReference type="ChEBI" id="CHEBI:57945"/>
        <dbReference type="EC" id="1.1.1.399"/>
    </reaction>
</comment>
<dbReference type="RefSeq" id="WP_227322017.1">
    <property type="nucleotide sequence ID" value="NZ_JAESVB010000006.1"/>
</dbReference>
<dbReference type="InterPro" id="IPR002912">
    <property type="entry name" value="ACT_dom"/>
</dbReference>
<dbReference type="InterPro" id="IPR036291">
    <property type="entry name" value="NAD(P)-bd_dom_sf"/>
</dbReference>
<dbReference type="SUPFAM" id="SSF52283">
    <property type="entry name" value="Formate/glycerate dehydrogenase catalytic domain-like"/>
    <property type="match status" value="1"/>
</dbReference>
<comment type="similarity">
    <text evidence="3 11">Belongs to the D-isomer specific 2-hydroxyacid dehydrogenase family.</text>
</comment>
<protein>
    <recommendedName>
        <fullName evidence="4 11">D-3-phosphoglycerate dehydrogenase</fullName>
        <ecNumber evidence="11">1.1.1.95</ecNumber>
    </recommendedName>
</protein>
<evidence type="ECO:0000256" key="6">
    <source>
        <dbReference type="ARBA" id="ARBA00023002"/>
    </source>
</evidence>
<dbReference type="NCBIfam" id="TIGR01327">
    <property type="entry name" value="PGDH"/>
    <property type="match status" value="1"/>
</dbReference>
<evidence type="ECO:0000256" key="5">
    <source>
        <dbReference type="ARBA" id="ARBA00022605"/>
    </source>
</evidence>
<dbReference type="PROSITE" id="PS00670">
    <property type="entry name" value="D_2_HYDROXYACID_DH_2"/>
    <property type="match status" value="1"/>
</dbReference>
<evidence type="ECO:0000256" key="2">
    <source>
        <dbReference type="ARBA" id="ARBA00005216"/>
    </source>
</evidence>
<comment type="caution">
    <text evidence="13">The sequence shown here is derived from an EMBL/GenBank/DDBJ whole genome shotgun (WGS) entry which is preliminary data.</text>
</comment>
<dbReference type="Gene3D" id="3.30.70.260">
    <property type="match status" value="1"/>
</dbReference>
<evidence type="ECO:0000313" key="13">
    <source>
        <dbReference type="EMBL" id="MCB8876358.1"/>
    </source>
</evidence>
<keyword evidence="8 11" id="KW-0718">Serine biosynthesis</keyword>
<dbReference type="Proteomes" id="UP000708298">
    <property type="component" value="Unassembled WGS sequence"/>
</dbReference>
<evidence type="ECO:0000259" key="12">
    <source>
        <dbReference type="PROSITE" id="PS51671"/>
    </source>
</evidence>
<dbReference type="Pfam" id="PF01842">
    <property type="entry name" value="ACT"/>
    <property type="match status" value="1"/>
</dbReference>
<dbReference type="GO" id="GO:0006564">
    <property type="term" value="P:L-serine biosynthetic process"/>
    <property type="evidence" value="ECO:0007669"/>
    <property type="project" value="UniProtKB-UniRule"/>
</dbReference>
<dbReference type="InterPro" id="IPR045865">
    <property type="entry name" value="ACT-like_dom_sf"/>
</dbReference>
<dbReference type="GO" id="GO:0051287">
    <property type="term" value="F:NAD binding"/>
    <property type="evidence" value="ECO:0007669"/>
    <property type="project" value="UniProtKB-UniRule"/>
</dbReference>
<dbReference type="FunFam" id="3.40.50.720:FF:000021">
    <property type="entry name" value="D-3-phosphoglycerate dehydrogenase"/>
    <property type="match status" value="1"/>
</dbReference>
<gene>
    <name evidence="13" type="ORF">ASILVAE211_14285</name>
</gene>
<evidence type="ECO:0000256" key="7">
    <source>
        <dbReference type="ARBA" id="ARBA00023027"/>
    </source>
</evidence>
<dbReference type="InterPro" id="IPR006236">
    <property type="entry name" value="PGDH"/>
</dbReference>
<dbReference type="InterPro" id="IPR045626">
    <property type="entry name" value="PGDH_ASB_dom"/>
</dbReference>
<dbReference type="InterPro" id="IPR006140">
    <property type="entry name" value="D-isomer_DH_NAD-bd"/>
</dbReference>
<dbReference type="SUPFAM" id="SSF55021">
    <property type="entry name" value="ACT-like"/>
    <property type="match status" value="1"/>
</dbReference>
<dbReference type="PANTHER" id="PTHR42789:SF1">
    <property type="entry name" value="D-ISOMER SPECIFIC 2-HYDROXYACID DEHYDROGENASE FAMILY PROTEIN (AFU_ORTHOLOGUE AFUA_6G10090)"/>
    <property type="match status" value="1"/>
</dbReference>
<dbReference type="Pfam" id="PF00389">
    <property type="entry name" value="2-Hacid_dh"/>
    <property type="match status" value="1"/>
</dbReference>
<dbReference type="InterPro" id="IPR006139">
    <property type="entry name" value="D-isomer_2_OHA_DH_cat_dom"/>
</dbReference>
<dbReference type="SUPFAM" id="SSF51735">
    <property type="entry name" value="NAD(P)-binding Rossmann-fold domains"/>
    <property type="match status" value="1"/>
</dbReference>
<keyword evidence="7 11" id="KW-0520">NAD</keyword>
<dbReference type="PROSITE" id="PS00671">
    <property type="entry name" value="D_2_HYDROXYACID_DH_3"/>
    <property type="match status" value="1"/>
</dbReference>
<evidence type="ECO:0000256" key="9">
    <source>
        <dbReference type="ARBA" id="ARBA00048126"/>
    </source>
</evidence>
<dbReference type="InterPro" id="IPR029009">
    <property type="entry name" value="ASB_dom_sf"/>
</dbReference>
<comment type="pathway">
    <text evidence="2 11">Amino-acid biosynthesis; L-serine biosynthesis; L-serine from 3-phospho-D-glycerate: step 1/3.</text>
</comment>
<dbReference type="InterPro" id="IPR029753">
    <property type="entry name" value="D-isomer_DH_CS"/>
</dbReference>
<dbReference type="EC" id="1.1.1.95" evidence="11"/>
<dbReference type="GO" id="GO:0004617">
    <property type="term" value="F:phosphoglycerate dehydrogenase activity"/>
    <property type="evidence" value="ECO:0007669"/>
    <property type="project" value="UniProtKB-UniRule"/>
</dbReference>
<keyword evidence="5 11" id="KW-0028">Amino-acid biosynthesis</keyword>
<dbReference type="PANTHER" id="PTHR42789">
    <property type="entry name" value="D-ISOMER SPECIFIC 2-HYDROXYACID DEHYDROGENASE FAMILY PROTEIN (AFU_ORTHOLOGUE AFUA_6G10090)"/>
    <property type="match status" value="1"/>
</dbReference>
<dbReference type="PROSITE" id="PS00065">
    <property type="entry name" value="D_2_HYDROXYACID_DH_1"/>
    <property type="match status" value="1"/>
</dbReference>
<dbReference type="SUPFAM" id="SSF143548">
    <property type="entry name" value="Serine metabolism enzymes domain"/>
    <property type="match status" value="1"/>
</dbReference>
<feature type="domain" description="ACT" evidence="12">
    <location>
        <begin position="456"/>
        <end position="528"/>
    </location>
</feature>
<dbReference type="CDD" id="cd12173">
    <property type="entry name" value="PGDH_4"/>
    <property type="match status" value="1"/>
</dbReference>